<evidence type="ECO:0000313" key="1">
    <source>
        <dbReference type="EMBL" id="GEM49096.1"/>
    </source>
</evidence>
<dbReference type="Proteomes" id="UP000321306">
    <property type="component" value="Unassembled WGS sequence"/>
</dbReference>
<gene>
    <name evidence="1" type="ORF">DC3_47310</name>
</gene>
<sequence length="62" mass="6781">MGGPAKPASGIKVSCIDAKNCINYTQIKKKKSVQNGKKPHESLDMFCITRYDETTSKGAKHP</sequence>
<keyword evidence="2" id="KW-1185">Reference proteome</keyword>
<evidence type="ECO:0000313" key="2">
    <source>
        <dbReference type="Proteomes" id="UP000321306"/>
    </source>
</evidence>
<proteinExistence type="predicted"/>
<organism evidence="1 2">
    <name type="scientific">Deinococcus cellulosilyticus (strain DSM 18568 / NBRC 106333 / KACC 11606 / 5516J-15)</name>
    <dbReference type="NCBI Taxonomy" id="1223518"/>
    <lineage>
        <taxon>Bacteria</taxon>
        <taxon>Thermotogati</taxon>
        <taxon>Deinococcota</taxon>
        <taxon>Deinococci</taxon>
        <taxon>Deinococcales</taxon>
        <taxon>Deinococcaceae</taxon>
        <taxon>Deinococcus</taxon>
    </lineage>
</organism>
<accession>A0A511N9A8</accession>
<name>A0A511N9A8_DEIC1</name>
<protein>
    <submittedName>
        <fullName evidence="1">Uncharacterized protein</fullName>
    </submittedName>
</protein>
<dbReference type="EMBL" id="BJXB01000028">
    <property type="protein sequence ID" value="GEM49096.1"/>
    <property type="molecule type" value="Genomic_DNA"/>
</dbReference>
<dbReference type="AlphaFoldDB" id="A0A511N9A8"/>
<comment type="caution">
    <text evidence="1">The sequence shown here is derived from an EMBL/GenBank/DDBJ whole genome shotgun (WGS) entry which is preliminary data.</text>
</comment>
<reference evidence="1 2" key="1">
    <citation type="submission" date="2019-07" db="EMBL/GenBank/DDBJ databases">
        <title>Whole genome shotgun sequence of Deinococcus cellulosilyticus NBRC 106333.</title>
        <authorList>
            <person name="Hosoyama A."/>
            <person name="Uohara A."/>
            <person name="Ohji S."/>
            <person name="Ichikawa N."/>
        </authorList>
    </citation>
    <scope>NUCLEOTIDE SEQUENCE [LARGE SCALE GENOMIC DNA]</scope>
    <source>
        <strain evidence="1 2">NBRC 106333</strain>
    </source>
</reference>